<dbReference type="EMBL" id="CP028923">
    <property type="protein sequence ID" value="QCK17078.1"/>
    <property type="molecule type" value="Genomic_DNA"/>
</dbReference>
<protein>
    <submittedName>
        <fullName evidence="3">Phosphohydrolase</fullName>
    </submittedName>
</protein>
<dbReference type="SUPFAM" id="SSF50475">
    <property type="entry name" value="FMN-binding split barrel"/>
    <property type="match status" value="1"/>
</dbReference>
<evidence type="ECO:0000259" key="2">
    <source>
        <dbReference type="Pfam" id="PF01243"/>
    </source>
</evidence>
<gene>
    <name evidence="3" type="ORF">DCC35_13050</name>
</gene>
<dbReference type="InterPro" id="IPR012349">
    <property type="entry name" value="Split_barrel_FMN-bd"/>
</dbReference>
<evidence type="ECO:0000313" key="3">
    <source>
        <dbReference type="EMBL" id="QCK17078.1"/>
    </source>
</evidence>
<reference evidence="3 4" key="1">
    <citation type="submission" date="2018-04" db="EMBL/GenBank/DDBJ databases">
        <title>Complete genome uncultured novel isolate.</title>
        <authorList>
            <person name="Merlino G."/>
        </authorList>
    </citation>
    <scope>NUCLEOTIDE SEQUENCE [LARGE SCALE GENOMIC DNA]</scope>
    <source>
        <strain evidence="4">R1DC9</strain>
    </source>
</reference>
<dbReference type="KEGG" id="fpf:DCC35_13050"/>
<dbReference type="GO" id="GO:0016787">
    <property type="term" value="F:hydrolase activity"/>
    <property type="evidence" value="ECO:0007669"/>
    <property type="project" value="UniProtKB-KW"/>
</dbReference>
<feature type="domain" description="Pyridoxamine 5'-phosphate oxidase N-terminal" evidence="2">
    <location>
        <begin position="34"/>
        <end position="148"/>
    </location>
</feature>
<dbReference type="InterPro" id="IPR024029">
    <property type="entry name" value="Pyridox_Oxase_FMN-dep"/>
</dbReference>
<dbReference type="Proteomes" id="UP000298616">
    <property type="component" value="Chromosome"/>
</dbReference>
<keyword evidence="4" id="KW-1185">Reference proteome</keyword>
<feature type="region of interest" description="Disordered" evidence="1">
    <location>
        <begin position="177"/>
        <end position="200"/>
    </location>
</feature>
<dbReference type="Gene3D" id="2.30.110.10">
    <property type="entry name" value="Electron Transport, Fmn-binding Protein, Chain A"/>
    <property type="match status" value="1"/>
</dbReference>
<dbReference type="PANTHER" id="PTHR42815">
    <property type="entry name" value="FAD-BINDING, PUTATIVE (AFU_ORTHOLOGUE AFUA_6G07600)-RELATED"/>
    <property type="match status" value="1"/>
</dbReference>
<name>A0A4D7KBZ2_9BACT</name>
<dbReference type="PANTHER" id="PTHR42815:SF2">
    <property type="entry name" value="FAD-BINDING, PUTATIVE (AFU_ORTHOLOGUE AFUA_6G07600)-RELATED"/>
    <property type="match status" value="1"/>
</dbReference>
<organism evidence="3 4">
    <name type="scientific">Mangrovivirga cuniculi</name>
    <dbReference type="NCBI Taxonomy" id="2715131"/>
    <lineage>
        <taxon>Bacteria</taxon>
        <taxon>Pseudomonadati</taxon>
        <taxon>Bacteroidota</taxon>
        <taxon>Cytophagia</taxon>
        <taxon>Cytophagales</taxon>
        <taxon>Mangrovivirgaceae</taxon>
        <taxon>Mangrovivirga</taxon>
    </lineage>
</organism>
<evidence type="ECO:0000313" key="4">
    <source>
        <dbReference type="Proteomes" id="UP000298616"/>
    </source>
</evidence>
<dbReference type="NCBIfam" id="TIGR04025">
    <property type="entry name" value="PPOX_FMN_DR2398"/>
    <property type="match status" value="1"/>
</dbReference>
<dbReference type="InterPro" id="IPR011576">
    <property type="entry name" value="Pyridox_Oxase_N"/>
</dbReference>
<accession>A0A4D7KBZ2</accession>
<sequence length="200" mass="22256">MTIDNESQLRDIYGFPSGRASIKDIASLDKHSINFISKSPFAIISTCSKSGKLDASPRGGEPGFVKISNNNLLIPDYKGNNRLDSLVNITETNRIGLLFLIPGIDETLRVNGKASITISPTILNKFNTESKTPKTCIVVEIEELLLHCAKALMRSKLWDISAQINPEEFPSMGKMLKDQLKSESPAESRQDMINRYRKDL</sequence>
<dbReference type="Pfam" id="PF01243">
    <property type="entry name" value="PNPOx_N"/>
    <property type="match status" value="1"/>
</dbReference>
<keyword evidence="3" id="KW-0378">Hydrolase</keyword>
<dbReference type="AlphaFoldDB" id="A0A4D7KBZ2"/>
<dbReference type="OrthoDB" id="9796486at2"/>
<evidence type="ECO:0000256" key="1">
    <source>
        <dbReference type="SAM" id="MobiDB-lite"/>
    </source>
</evidence>
<proteinExistence type="predicted"/>